<evidence type="ECO:0000256" key="1">
    <source>
        <dbReference type="SAM" id="MobiDB-lite"/>
    </source>
</evidence>
<dbReference type="AlphaFoldDB" id="A0A150WPL6"/>
<feature type="chain" id="PRO_5007573409" evidence="2">
    <location>
        <begin position="21"/>
        <end position="177"/>
    </location>
</feature>
<proteinExistence type="predicted"/>
<accession>A0A150WPL6</accession>
<dbReference type="SUPFAM" id="SSF143011">
    <property type="entry name" value="RelE-like"/>
    <property type="match status" value="1"/>
</dbReference>
<keyword evidence="4" id="KW-1185">Reference proteome</keyword>
<dbReference type="EMBL" id="LUKE01000001">
    <property type="protein sequence ID" value="KYG66135.1"/>
    <property type="molecule type" value="Genomic_DNA"/>
</dbReference>
<evidence type="ECO:0000313" key="4">
    <source>
        <dbReference type="Proteomes" id="UP000075320"/>
    </source>
</evidence>
<dbReference type="Proteomes" id="UP000075320">
    <property type="component" value="Unassembled WGS sequence"/>
</dbReference>
<dbReference type="RefSeq" id="WP_061833701.1">
    <property type="nucleotide sequence ID" value="NZ_LUKE01000001.1"/>
</dbReference>
<protein>
    <submittedName>
        <fullName evidence="3">Uncharacterized protein</fullName>
    </submittedName>
</protein>
<sequence>MRFKFLVLFFILSFSGTLQARECALEAALKDPKIANNAAFWEEYSKLPSTEDPKAVSDLLRKYGHQESGEGNAAQGVTSKSPAKSLSLKVDRKAEKEIAHLPPNLRAKVDEFTASMIKPGGVSEVRNNPGRYHFERLTQFGEHAYSVRLNDGYRVLFDMTDTEFSIRRVNKGQIHGN</sequence>
<keyword evidence="2" id="KW-0732">Signal</keyword>
<organism evidence="3 4">
    <name type="scientific">Bdellovibrio bacteriovorus</name>
    <dbReference type="NCBI Taxonomy" id="959"/>
    <lineage>
        <taxon>Bacteria</taxon>
        <taxon>Pseudomonadati</taxon>
        <taxon>Bdellovibrionota</taxon>
        <taxon>Bdellovibrionia</taxon>
        <taxon>Bdellovibrionales</taxon>
        <taxon>Pseudobdellovibrionaceae</taxon>
        <taxon>Bdellovibrio</taxon>
    </lineage>
</organism>
<feature type="region of interest" description="Disordered" evidence="1">
    <location>
        <begin position="67"/>
        <end position="86"/>
    </location>
</feature>
<name>A0A150WPL6_BDEBC</name>
<evidence type="ECO:0000313" key="3">
    <source>
        <dbReference type="EMBL" id="KYG66135.1"/>
    </source>
</evidence>
<dbReference type="InterPro" id="IPR035093">
    <property type="entry name" value="RelE/ParE_toxin_dom_sf"/>
</dbReference>
<gene>
    <name evidence="3" type="ORF">AZI86_03475</name>
</gene>
<reference evidence="3 4" key="1">
    <citation type="submission" date="2016-03" db="EMBL/GenBank/DDBJ databases">
        <authorList>
            <person name="Ploux O."/>
        </authorList>
    </citation>
    <scope>NUCLEOTIDE SEQUENCE [LARGE SCALE GENOMIC DNA]</scope>
    <source>
        <strain evidence="3 4">R0</strain>
    </source>
</reference>
<feature type="signal peptide" evidence="2">
    <location>
        <begin position="1"/>
        <end position="20"/>
    </location>
</feature>
<comment type="caution">
    <text evidence="3">The sequence shown here is derived from an EMBL/GenBank/DDBJ whole genome shotgun (WGS) entry which is preliminary data.</text>
</comment>
<feature type="compositionally biased region" description="Polar residues" evidence="1">
    <location>
        <begin position="75"/>
        <end position="84"/>
    </location>
</feature>
<evidence type="ECO:0000256" key="2">
    <source>
        <dbReference type="SAM" id="SignalP"/>
    </source>
</evidence>